<dbReference type="EMBL" id="JAGKQH010000010">
    <property type="protein sequence ID" value="KAG6590157.1"/>
    <property type="molecule type" value="Genomic_DNA"/>
</dbReference>
<accession>A0AAV6N0V9</accession>
<protein>
    <submittedName>
        <fullName evidence="1">Uncharacterized protein</fullName>
    </submittedName>
</protein>
<evidence type="ECO:0000313" key="1">
    <source>
        <dbReference type="EMBL" id="KAG6590157.1"/>
    </source>
</evidence>
<name>A0AAV6N0V9_9ROSI</name>
<organism evidence="1 2">
    <name type="scientific">Cucurbita argyrosperma subsp. sororia</name>
    <dbReference type="NCBI Taxonomy" id="37648"/>
    <lineage>
        <taxon>Eukaryota</taxon>
        <taxon>Viridiplantae</taxon>
        <taxon>Streptophyta</taxon>
        <taxon>Embryophyta</taxon>
        <taxon>Tracheophyta</taxon>
        <taxon>Spermatophyta</taxon>
        <taxon>Magnoliopsida</taxon>
        <taxon>eudicotyledons</taxon>
        <taxon>Gunneridae</taxon>
        <taxon>Pentapetalae</taxon>
        <taxon>rosids</taxon>
        <taxon>fabids</taxon>
        <taxon>Cucurbitales</taxon>
        <taxon>Cucurbitaceae</taxon>
        <taxon>Cucurbiteae</taxon>
        <taxon>Cucurbita</taxon>
    </lineage>
</organism>
<feature type="non-terminal residue" evidence="1">
    <location>
        <position position="39"/>
    </location>
</feature>
<evidence type="ECO:0000313" key="2">
    <source>
        <dbReference type="Proteomes" id="UP000685013"/>
    </source>
</evidence>
<gene>
    <name evidence="1" type="ORF">SDJN03_15580</name>
</gene>
<sequence>MFSIRSNVGQYQREGIYEVVNSVLALKSYSTWKQAGGTG</sequence>
<dbReference type="AlphaFoldDB" id="A0AAV6N0V9"/>
<proteinExistence type="predicted"/>
<keyword evidence="2" id="KW-1185">Reference proteome</keyword>
<comment type="caution">
    <text evidence="1">The sequence shown here is derived from an EMBL/GenBank/DDBJ whole genome shotgun (WGS) entry which is preliminary data.</text>
</comment>
<dbReference type="Proteomes" id="UP000685013">
    <property type="component" value="Chromosome 10"/>
</dbReference>
<reference evidence="1 2" key="1">
    <citation type="journal article" date="2021" name="Hortic Res">
        <title>The domestication of Cucurbita argyrosperma as revealed by the genome of its wild relative.</title>
        <authorList>
            <person name="Barrera-Redondo J."/>
            <person name="Sanchez-de la Vega G."/>
            <person name="Aguirre-Liguori J.A."/>
            <person name="Castellanos-Morales G."/>
            <person name="Gutierrez-Guerrero Y.T."/>
            <person name="Aguirre-Dugua X."/>
            <person name="Aguirre-Planter E."/>
            <person name="Tenaillon M.I."/>
            <person name="Lira-Saade R."/>
            <person name="Eguiarte L.E."/>
        </authorList>
    </citation>
    <scope>NUCLEOTIDE SEQUENCE [LARGE SCALE GENOMIC DNA]</scope>
    <source>
        <strain evidence="1">JBR-2021</strain>
    </source>
</reference>
<feature type="non-terminal residue" evidence="1">
    <location>
        <position position="1"/>
    </location>
</feature>